<dbReference type="Proteomes" id="UP000284375">
    <property type="component" value="Unassembled WGS sequence"/>
</dbReference>
<evidence type="ECO:0000256" key="1">
    <source>
        <dbReference type="ARBA" id="ARBA00004572"/>
    </source>
</evidence>
<protein>
    <recommendedName>
        <fullName evidence="3 12">Mitochondrial fission 1 protein</fullName>
    </recommendedName>
</protein>
<evidence type="ECO:0000256" key="3">
    <source>
        <dbReference type="ARBA" id="ARBA00014314"/>
    </source>
</evidence>
<dbReference type="Pfam" id="PF14852">
    <property type="entry name" value="Fis1_TPR_N"/>
    <property type="match status" value="1"/>
</dbReference>
<dbReference type="CDD" id="cd12212">
    <property type="entry name" value="Fis1"/>
    <property type="match status" value="1"/>
</dbReference>
<evidence type="ECO:0000256" key="13">
    <source>
        <dbReference type="SAM" id="Phobius"/>
    </source>
</evidence>
<reference evidence="14 15" key="1">
    <citation type="submission" date="2015-09" db="EMBL/GenBank/DDBJ databases">
        <title>Host preference determinants of Valsa canker pathogens revealed by comparative genomics.</title>
        <authorList>
            <person name="Yin Z."/>
            <person name="Huang L."/>
        </authorList>
    </citation>
    <scope>NUCLEOTIDE SEQUENCE [LARGE SCALE GENOMIC DNA]</scope>
    <source>
        <strain evidence="14 15">YSFL</strain>
    </source>
</reference>
<dbReference type="InterPro" id="IPR016543">
    <property type="entry name" value="Fis1"/>
</dbReference>
<proteinExistence type="inferred from homology"/>
<comment type="domain">
    <text evidence="12">The C-terminus is required for mitochondrial localization, while the N-terminus is necessary for mitochondrial fission.</text>
</comment>
<keyword evidence="4 13" id="KW-0812">Transmembrane</keyword>
<dbReference type="InterPro" id="IPR011990">
    <property type="entry name" value="TPR-like_helical_dom_sf"/>
</dbReference>
<dbReference type="InterPro" id="IPR033745">
    <property type="entry name" value="Fis1_cytosol"/>
</dbReference>
<dbReference type="InterPro" id="IPR028061">
    <property type="entry name" value="Fis1_TPR_C"/>
</dbReference>
<dbReference type="PANTHER" id="PTHR13247">
    <property type="entry name" value="TETRATRICOPEPTIDE REPEAT PROTEIN 11 TPR REPEAT PROTEIN 11"/>
    <property type="match status" value="1"/>
</dbReference>
<evidence type="ECO:0000256" key="11">
    <source>
        <dbReference type="ARBA" id="ARBA00025016"/>
    </source>
</evidence>
<evidence type="ECO:0000256" key="12">
    <source>
        <dbReference type="PIRNR" id="PIRNR008835"/>
    </source>
</evidence>
<gene>
    <name evidence="14" type="ORF">VSDG_00167</name>
</gene>
<dbReference type="GO" id="GO:0000266">
    <property type="term" value="P:mitochondrial fission"/>
    <property type="evidence" value="ECO:0007669"/>
    <property type="project" value="UniProtKB-UniRule"/>
</dbReference>
<comment type="function">
    <text evidence="11">Has a role in mitochondrial fission. Has a role in outer membrane fission but not matrix separation.</text>
</comment>
<dbReference type="Pfam" id="PF14853">
    <property type="entry name" value="Fis1_TPR_C"/>
    <property type="match status" value="1"/>
</dbReference>
<name>A0A423WQB2_CYTCH</name>
<accession>A0A423WQB2</accession>
<keyword evidence="6 12" id="KW-1000">Mitochondrion outer membrane</keyword>
<keyword evidence="7" id="KW-0802">TPR repeat</keyword>
<dbReference type="PANTHER" id="PTHR13247:SF0">
    <property type="entry name" value="MITOCHONDRIAL FISSION 1 PROTEIN"/>
    <property type="match status" value="1"/>
</dbReference>
<keyword evidence="10 12" id="KW-0472">Membrane</keyword>
<comment type="subcellular location">
    <subcellularLocation>
        <location evidence="1">Mitochondrion outer membrane</location>
        <topology evidence="1">Single-pass membrane protein</topology>
    </subcellularLocation>
</comment>
<organism evidence="14 15">
    <name type="scientific">Cytospora chrysosperma</name>
    <name type="common">Cytospora canker fungus</name>
    <name type="synonym">Sphaeria chrysosperma</name>
    <dbReference type="NCBI Taxonomy" id="252740"/>
    <lineage>
        <taxon>Eukaryota</taxon>
        <taxon>Fungi</taxon>
        <taxon>Dikarya</taxon>
        <taxon>Ascomycota</taxon>
        <taxon>Pezizomycotina</taxon>
        <taxon>Sordariomycetes</taxon>
        <taxon>Sordariomycetidae</taxon>
        <taxon>Diaporthales</taxon>
        <taxon>Cytosporaceae</taxon>
        <taxon>Cytospora</taxon>
    </lineage>
</organism>
<feature type="transmembrane region" description="Helical" evidence="13">
    <location>
        <begin position="127"/>
        <end position="149"/>
    </location>
</feature>
<evidence type="ECO:0000313" key="15">
    <source>
        <dbReference type="Proteomes" id="UP000284375"/>
    </source>
</evidence>
<keyword evidence="5" id="KW-0677">Repeat</keyword>
<dbReference type="GO" id="GO:0000422">
    <property type="term" value="P:autophagy of mitochondrion"/>
    <property type="evidence" value="ECO:0007669"/>
    <property type="project" value="TreeGrafter"/>
</dbReference>
<dbReference type="STRING" id="252740.A0A423WQB2"/>
<keyword evidence="8 13" id="KW-1133">Transmembrane helix</keyword>
<dbReference type="PIRSF" id="PIRSF008835">
    <property type="entry name" value="TPR_repeat_11_Fis1"/>
    <property type="match status" value="1"/>
</dbReference>
<dbReference type="FunFam" id="1.25.40.10:FF:000179">
    <property type="entry name" value="Mitochondrial fission 1 protein"/>
    <property type="match status" value="1"/>
</dbReference>
<evidence type="ECO:0000256" key="10">
    <source>
        <dbReference type="ARBA" id="ARBA00023136"/>
    </source>
</evidence>
<dbReference type="InterPro" id="IPR028058">
    <property type="entry name" value="Fis1_TPR_N"/>
</dbReference>
<dbReference type="Gene3D" id="1.25.40.10">
    <property type="entry name" value="Tetratricopeptide repeat domain"/>
    <property type="match status" value="1"/>
</dbReference>
<comment type="similarity">
    <text evidence="2 12">Belongs to the FIS1 family.</text>
</comment>
<dbReference type="GO" id="GO:0005741">
    <property type="term" value="C:mitochondrial outer membrane"/>
    <property type="evidence" value="ECO:0007669"/>
    <property type="project" value="UniProtKB-SubCell"/>
</dbReference>
<evidence type="ECO:0000256" key="6">
    <source>
        <dbReference type="ARBA" id="ARBA00022787"/>
    </source>
</evidence>
<keyword evidence="15" id="KW-1185">Reference proteome</keyword>
<dbReference type="GO" id="GO:0016559">
    <property type="term" value="P:peroxisome fission"/>
    <property type="evidence" value="ECO:0007669"/>
    <property type="project" value="TreeGrafter"/>
</dbReference>
<dbReference type="GO" id="GO:0005778">
    <property type="term" value="C:peroxisomal membrane"/>
    <property type="evidence" value="ECO:0007669"/>
    <property type="project" value="TreeGrafter"/>
</dbReference>
<evidence type="ECO:0000256" key="5">
    <source>
        <dbReference type="ARBA" id="ARBA00022737"/>
    </source>
</evidence>
<evidence type="ECO:0000256" key="2">
    <source>
        <dbReference type="ARBA" id="ARBA00008937"/>
    </source>
</evidence>
<dbReference type="AlphaFoldDB" id="A0A423WQB2"/>
<keyword evidence="9 12" id="KW-0496">Mitochondrion</keyword>
<evidence type="ECO:0000256" key="8">
    <source>
        <dbReference type="ARBA" id="ARBA00022989"/>
    </source>
</evidence>
<sequence length="156" mass="17325">MGSNLPSPDAVDAETPLNPAELQVLRAQYEKEGEMVGVQTKFNFAWGLVKSTRRDDQQLGVMLLSEIFRTSPERRRECLYYLALGNFKLGNYAEARRYNDLLIKREPANLQASNLRSLIDDKVAKEGLMGVAIVSGIAVAAGVIGGVLFRNMGRHR</sequence>
<evidence type="ECO:0000256" key="7">
    <source>
        <dbReference type="ARBA" id="ARBA00022803"/>
    </source>
</evidence>
<dbReference type="OrthoDB" id="421154at2759"/>
<evidence type="ECO:0000256" key="9">
    <source>
        <dbReference type="ARBA" id="ARBA00023128"/>
    </source>
</evidence>
<dbReference type="EMBL" id="LJZO01000001">
    <property type="protein sequence ID" value="ROW05591.1"/>
    <property type="molecule type" value="Genomic_DNA"/>
</dbReference>
<evidence type="ECO:0000313" key="14">
    <source>
        <dbReference type="EMBL" id="ROW05591.1"/>
    </source>
</evidence>
<dbReference type="SUPFAM" id="SSF48452">
    <property type="entry name" value="TPR-like"/>
    <property type="match status" value="1"/>
</dbReference>
<evidence type="ECO:0000256" key="4">
    <source>
        <dbReference type="ARBA" id="ARBA00022692"/>
    </source>
</evidence>
<comment type="caution">
    <text evidence="14">The sequence shown here is derived from an EMBL/GenBank/DDBJ whole genome shotgun (WGS) entry which is preliminary data.</text>
</comment>